<keyword evidence="2" id="KW-1185">Reference proteome</keyword>
<feature type="non-terminal residue" evidence="1">
    <location>
        <position position="361"/>
    </location>
</feature>
<evidence type="ECO:0000313" key="1">
    <source>
        <dbReference type="EMBL" id="TWW08685.1"/>
    </source>
</evidence>
<accession>A0A5C6M3I5</accession>
<dbReference type="EMBL" id="SRHE01000549">
    <property type="protein sequence ID" value="TWW08685.1"/>
    <property type="molecule type" value="Genomic_DNA"/>
</dbReference>
<dbReference type="AlphaFoldDB" id="A0A5C6M3I5"/>
<protein>
    <submittedName>
        <fullName evidence="1">Uncharacterized protein</fullName>
    </submittedName>
</protein>
<organism evidence="1 2">
    <name type="scientific">Planctomyces bekefii</name>
    <dbReference type="NCBI Taxonomy" id="1653850"/>
    <lineage>
        <taxon>Bacteria</taxon>
        <taxon>Pseudomonadati</taxon>
        <taxon>Planctomycetota</taxon>
        <taxon>Planctomycetia</taxon>
        <taxon>Planctomycetales</taxon>
        <taxon>Planctomycetaceae</taxon>
        <taxon>Planctomyces</taxon>
    </lineage>
</organism>
<reference evidence="1 2" key="1">
    <citation type="submission" date="2019-08" db="EMBL/GenBank/DDBJ databases">
        <title>100 year-old enigma solved: identification of Planctomyces bekefii, the type genus and species of the phylum Planctomycetes.</title>
        <authorList>
            <person name="Svetlana D.N."/>
            <person name="Overmann J."/>
        </authorList>
    </citation>
    <scope>NUCLEOTIDE SEQUENCE [LARGE SCALE GENOMIC DNA]</scope>
    <source>
        <strain evidence="1">Phe10_nw2017</strain>
    </source>
</reference>
<reference evidence="1 2" key="2">
    <citation type="submission" date="2019-08" db="EMBL/GenBank/DDBJ databases">
        <authorList>
            <person name="Henke P."/>
        </authorList>
    </citation>
    <scope>NUCLEOTIDE SEQUENCE [LARGE SCALE GENOMIC DNA]</scope>
    <source>
        <strain evidence="1">Phe10_nw2017</strain>
    </source>
</reference>
<gene>
    <name evidence="1" type="ORF">E3A20_21850</name>
</gene>
<comment type="caution">
    <text evidence="1">The sequence shown here is derived from an EMBL/GenBank/DDBJ whole genome shotgun (WGS) entry which is preliminary data.</text>
</comment>
<evidence type="ECO:0000313" key="2">
    <source>
        <dbReference type="Proteomes" id="UP000321083"/>
    </source>
</evidence>
<proteinExistence type="predicted"/>
<dbReference type="Proteomes" id="UP000321083">
    <property type="component" value="Unassembled WGS sequence"/>
</dbReference>
<name>A0A5C6M3I5_9PLAN</name>
<sequence length="361" mass="39475">MFDLTDSQNPILQPELSQWRCEPWRPTNTELQQLRQSARRSLVTAALRYTSALPWHSDSSADWLTGDPDSCPVVLTGHQPVVFHPGLAFKYQVTEQFAASIGAIAVAVQIDTDEGDAGQFPVPAAVDEETVAGGGLWQALTQRRATWTAAAGGAPGLLGTGQLGSVEQRRLTAQQVQRWLTTTGCRSAATSFECVAGWYRQLPESGMSAAVANTAVRRRGGIGSRLLELPLSWICGLPEVVRFLCGVLRRAEDFFGAYNQALQGFRQQHGIRNAANPFPDLHRAAGVDGERYELPLWLVDLPGGQRSVVWLWHRDGQRWLGTESGVEVELCAGLEAESLLSLRWKGQQLVPRGGLISALLR</sequence>